<dbReference type="SUPFAM" id="SSF53649">
    <property type="entry name" value="Alkaline phosphatase-like"/>
    <property type="match status" value="1"/>
</dbReference>
<keyword evidence="8" id="KW-1185">Reference proteome</keyword>
<dbReference type="Gene3D" id="3.40.720.10">
    <property type="entry name" value="Alkaline Phosphatase, subunit A"/>
    <property type="match status" value="1"/>
</dbReference>
<dbReference type="Gene3D" id="3.30.1120.10">
    <property type="match status" value="1"/>
</dbReference>
<keyword evidence="4" id="KW-0106">Calcium</keyword>
<evidence type="ECO:0000313" key="8">
    <source>
        <dbReference type="Proteomes" id="UP000034883"/>
    </source>
</evidence>
<evidence type="ECO:0000313" key="7">
    <source>
        <dbReference type="EMBL" id="AKF08704.1"/>
    </source>
</evidence>
<feature type="chain" id="PRO_5002509537" evidence="5">
    <location>
        <begin position="20"/>
        <end position="865"/>
    </location>
</feature>
<accession>A0A0F6SGH5</accession>
<dbReference type="AlphaFoldDB" id="A0A0F6SGH5"/>
<keyword evidence="5" id="KW-0732">Signal</keyword>
<evidence type="ECO:0000256" key="3">
    <source>
        <dbReference type="ARBA" id="ARBA00022801"/>
    </source>
</evidence>
<evidence type="ECO:0000256" key="4">
    <source>
        <dbReference type="ARBA" id="ARBA00022837"/>
    </source>
</evidence>
<evidence type="ECO:0000259" key="6">
    <source>
        <dbReference type="Pfam" id="PF00884"/>
    </source>
</evidence>
<dbReference type="InterPro" id="IPR017850">
    <property type="entry name" value="Alkaline_phosphatase_core_sf"/>
</dbReference>
<keyword evidence="2" id="KW-0479">Metal-binding</keyword>
<dbReference type="OrthoDB" id="5500422at2"/>
<dbReference type="PANTHER" id="PTHR42693">
    <property type="entry name" value="ARYLSULFATASE FAMILY MEMBER"/>
    <property type="match status" value="1"/>
</dbReference>
<dbReference type="STRING" id="927083.DB32_005853"/>
<gene>
    <name evidence="7" type="ORF">DB32_005853</name>
</gene>
<evidence type="ECO:0000256" key="1">
    <source>
        <dbReference type="ARBA" id="ARBA00008779"/>
    </source>
</evidence>
<feature type="domain" description="Sulfatase N-terminal" evidence="6">
    <location>
        <begin position="25"/>
        <end position="347"/>
    </location>
</feature>
<dbReference type="KEGG" id="samy:DB32_005853"/>
<sequence length="865" mass="92171">MRLVSLLVLSLLVVPVARAQPVERPNVVLILGDDLGWGDLGVHGQTRIHTPRIDALAREGMRFTAAYAGAPVCAPSRCVLMTGLHAGHCPVGANQYPNGTLRIDEVTIADLLRGAGYHTAIAGKWGLGGELADGTAHQALVGPWAMGFDRSMVVLDQFLAADHWPEWIWVDGERIPLEGNVEDGRARWAPELFVEETTREIDRAARRGQPFFVVLATTLPHRELVAPDDGPYADAPWPDVDRAYAALVTRFDDHVGRIVDHVDALGLASRTLILVASDNGPATTDGHHAAFFASSGPFRGGKRDLTEGGIRVPLIARWPGVVPAGAVRDVPVGLVDLLPTLGELAGVGAPAVVDGASIARVLVGHDAAIDPRDLIWTCDEASGGPGEIASRVAVRRGSMKLIERVDGALELYDLASDPGEREDLADARPTTVRALHDVAEAETVGATQRVDPVLRVVGEGVRDEGAAAASRARPVLWARFDGQPASLDAPRIPLRGPARDGRFSRGAHLVAGPHAALAFGASSLTVEATLRLHDAPEGARWLVVAKPAGRDDRFVDFGVLARAGSLDGVRWMDDAGAEHGIAIVFGDRTPRRGAWGVRSTLVIDDARTHRVAVRVDHTARRVRFELDDRHEDVAIPARRHVVGEGLLHVGAHPGDHGALDGALEGELDELRISRGVGEPARDELAEAVLDLGRVVVGGPTITRRVRIVDASSERSRAMEGHVEPTRVADPRLDVHAPRFSGLVNGAGRGEIVVTLRPDHVGALHDQRVTIVATVARIGTPARRSPLVLRIRGEVVPQRALDGGVDDAPRVASCAISRSSRGGVPALVLLAALAAARARARRRRPRCASTCARHRDASGRATARRA</sequence>
<dbReference type="Proteomes" id="UP000034883">
    <property type="component" value="Chromosome"/>
</dbReference>
<keyword evidence="3" id="KW-0378">Hydrolase</keyword>
<dbReference type="InterPro" id="IPR050738">
    <property type="entry name" value="Sulfatase"/>
</dbReference>
<dbReference type="GO" id="GO:0046872">
    <property type="term" value="F:metal ion binding"/>
    <property type="evidence" value="ECO:0007669"/>
    <property type="project" value="UniProtKB-KW"/>
</dbReference>
<comment type="similarity">
    <text evidence="1">Belongs to the sulfatase family.</text>
</comment>
<proteinExistence type="inferred from homology"/>
<feature type="signal peptide" evidence="5">
    <location>
        <begin position="1"/>
        <end position="19"/>
    </location>
</feature>
<name>A0A0F6SGH5_9BACT</name>
<protein>
    <submittedName>
        <fullName evidence="7">Choline-sulfatase</fullName>
    </submittedName>
</protein>
<organism evidence="7 8">
    <name type="scientific">Sandaracinus amylolyticus</name>
    <dbReference type="NCBI Taxonomy" id="927083"/>
    <lineage>
        <taxon>Bacteria</taxon>
        <taxon>Pseudomonadati</taxon>
        <taxon>Myxococcota</taxon>
        <taxon>Polyangia</taxon>
        <taxon>Polyangiales</taxon>
        <taxon>Sandaracinaceae</taxon>
        <taxon>Sandaracinus</taxon>
    </lineage>
</organism>
<dbReference type="InterPro" id="IPR000917">
    <property type="entry name" value="Sulfatase_N"/>
</dbReference>
<evidence type="ECO:0000256" key="2">
    <source>
        <dbReference type="ARBA" id="ARBA00022723"/>
    </source>
</evidence>
<dbReference type="InterPro" id="IPR024607">
    <property type="entry name" value="Sulfatase_CS"/>
</dbReference>
<dbReference type="PANTHER" id="PTHR42693:SF53">
    <property type="entry name" value="ENDO-4-O-SULFATASE"/>
    <property type="match status" value="1"/>
</dbReference>
<dbReference type="Pfam" id="PF00884">
    <property type="entry name" value="Sulfatase"/>
    <property type="match status" value="1"/>
</dbReference>
<dbReference type="GO" id="GO:0004065">
    <property type="term" value="F:arylsulfatase activity"/>
    <property type="evidence" value="ECO:0007669"/>
    <property type="project" value="TreeGrafter"/>
</dbReference>
<reference evidence="7 8" key="1">
    <citation type="submission" date="2015-03" db="EMBL/GenBank/DDBJ databases">
        <title>Genome assembly of Sandaracinus amylolyticus DSM 53668.</title>
        <authorList>
            <person name="Sharma G."/>
            <person name="Subramanian S."/>
        </authorList>
    </citation>
    <scope>NUCLEOTIDE SEQUENCE [LARGE SCALE GENOMIC DNA]</scope>
    <source>
        <strain evidence="7 8">DSM 53668</strain>
    </source>
</reference>
<evidence type="ECO:0000256" key="5">
    <source>
        <dbReference type="SAM" id="SignalP"/>
    </source>
</evidence>
<dbReference type="EMBL" id="CP011125">
    <property type="protein sequence ID" value="AKF08704.1"/>
    <property type="molecule type" value="Genomic_DNA"/>
</dbReference>
<dbReference type="PROSITE" id="PS00523">
    <property type="entry name" value="SULFATASE_1"/>
    <property type="match status" value="1"/>
</dbReference>